<dbReference type="EMBL" id="LWCA01000207">
    <property type="protein sequence ID" value="OAF69954.1"/>
    <property type="molecule type" value="Genomic_DNA"/>
</dbReference>
<feature type="domain" description="Pre-rRNA-processing protein Ipi1 N-terminal" evidence="1">
    <location>
        <begin position="135"/>
        <end position="232"/>
    </location>
</feature>
<accession>A0A177B956</accession>
<evidence type="ECO:0000313" key="2">
    <source>
        <dbReference type="EMBL" id="OAF69954.1"/>
    </source>
</evidence>
<dbReference type="InterPro" id="IPR024679">
    <property type="entry name" value="Ipi1_N"/>
</dbReference>
<keyword evidence="3" id="KW-1185">Reference proteome</keyword>
<gene>
    <name evidence="2" type="ORF">A3Q56_02297</name>
</gene>
<dbReference type="OrthoDB" id="361362at2759"/>
<evidence type="ECO:0000259" key="1">
    <source>
        <dbReference type="Pfam" id="PF12333"/>
    </source>
</evidence>
<proteinExistence type="predicted"/>
<comment type="caution">
    <text evidence="2">The sequence shown here is derived from an EMBL/GenBank/DDBJ whole genome shotgun (WGS) entry which is preliminary data.</text>
</comment>
<dbReference type="AlphaFoldDB" id="A0A177B956"/>
<sequence>MGKGKKRQCDYGFTKKRLKVGRKLPKGKNETKIKMKMKKINIGMQNLKNDEIYSISEVLAHCRHYNSTLRLSGLRKLNKMIKNAHKDDEDKRNVIINNMESVVKTMSKFILDTELAVHDCNMSTIKFVLLNFKIEITPFENLIRSHLNLATNHIKDDIKLNSYKIIDIFLKFSPKMIVCKDIYSSLIHLMTFSNKKAGYSEMKLNRLKTNNVNSTFFNKLNRIKYLETLTNFTQKMYGIKMKNIEDFEKFYGAELNQYKYMKNLNCQNGKLLVQDSKLVSFLSTFKHLFSLLIEYWVEFYNDTDLMDRKNYICTCTMNHVTRILIVILTHCISLKCKMSTNVELVMINCEKQFYRHIVSKYPMLPRPEILMSDNIQDEFLKINLNISEIVLLFHVITFKEKKVQFDSITNFIKSNLTIENIGNVTLQDVKKIVNLIIFMHKIEIVKSKDFGDFLIILTNFQNCKSQCKQIDQKKIFIAKVLCRIICEFKFTVKLKCIKAWLIQFTQRLSVEINSRENFIIHCSAILKYIIYSNGNFSKTFQNLLPDIEKTVLKQSDKIDEDMALALFKIFATGYFSDYAIVFSLVLKVYAVSLFSKTFWFQTISLFDYQIPVVYVQHYTDSYVSFLFSFILKFKLDFSQENVILAFDKDLKQFYNHIDCIEICSINIFNVLGVTILDWLYLYEPHIEMFLENCWNIQIFSQLMCFLKFFISLNNILISFDLVHFAGQDNGADNVTVSNVYSTLYNKFVNHVNAIVDLYSKTNKKNPLLMESLLSQFPLENGIIA</sequence>
<organism evidence="2 3">
    <name type="scientific">Intoshia linei</name>
    <dbReference type="NCBI Taxonomy" id="1819745"/>
    <lineage>
        <taxon>Eukaryota</taxon>
        <taxon>Metazoa</taxon>
        <taxon>Spiralia</taxon>
        <taxon>Lophotrochozoa</taxon>
        <taxon>Mesozoa</taxon>
        <taxon>Orthonectida</taxon>
        <taxon>Rhopaluridae</taxon>
        <taxon>Intoshia</taxon>
    </lineage>
</organism>
<dbReference type="Proteomes" id="UP000078046">
    <property type="component" value="Unassembled WGS sequence"/>
</dbReference>
<protein>
    <recommendedName>
        <fullName evidence="1">Pre-rRNA-processing protein Ipi1 N-terminal domain-containing protein</fullName>
    </recommendedName>
</protein>
<name>A0A177B956_9BILA</name>
<evidence type="ECO:0000313" key="3">
    <source>
        <dbReference type="Proteomes" id="UP000078046"/>
    </source>
</evidence>
<dbReference type="Pfam" id="PF12333">
    <property type="entry name" value="Ipi1_N"/>
    <property type="match status" value="1"/>
</dbReference>
<reference evidence="2 3" key="1">
    <citation type="submission" date="2016-04" db="EMBL/GenBank/DDBJ databases">
        <title>The genome of Intoshia linei affirms orthonectids as highly simplified spiralians.</title>
        <authorList>
            <person name="Mikhailov K.V."/>
            <person name="Slusarev G.S."/>
            <person name="Nikitin M.A."/>
            <person name="Logacheva M.D."/>
            <person name="Penin A."/>
            <person name="Aleoshin V."/>
            <person name="Panchin Y.V."/>
        </authorList>
    </citation>
    <scope>NUCLEOTIDE SEQUENCE [LARGE SCALE GENOMIC DNA]</scope>
    <source>
        <strain evidence="2">Intl2013</strain>
        <tissue evidence="2">Whole animal</tissue>
    </source>
</reference>